<dbReference type="GO" id="GO:0004349">
    <property type="term" value="F:glutamate 5-kinase activity"/>
    <property type="evidence" value="ECO:0007669"/>
    <property type="project" value="UniProtKB-UniRule"/>
</dbReference>
<dbReference type="OrthoDB" id="9804434at2"/>
<evidence type="ECO:0000256" key="6">
    <source>
        <dbReference type="ARBA" id="ARBA00022777"/>
    </source>
</evidence>
<evidence type="ECO:0000259" key="9">
    <source>
        <dbReference type="SMART" id="SM00359"/>
    </source>
</evidence>
<comment type="similarity">
    <text evidence="8">Belongs to the glutamate 5-kinase family.</text>
</comment>
<dbReference type="AlphaFoldDB" id="A0A098QYW2"/>
<dbReference type="CDD" id="cd04242">
    <property type="entry name" value="AAK_G5K_ProB"/>
    <property type="match status" value="1"/>
</dbReference>
<dbReference type="HAMAP" id="MF_00456">
    <property type="entry name" value="ProB"/>
    <property type="match status" value="1"/>
</dbReference>
<protein>
    <recommendedName>
        <fullName evidence="8">Glutamate 5-kinase</fullName>
        <ecNumber evidence="8">2.7.2.11</ecNumber>
    </recommendedName>
    <alternativeName>
        <fullName evidence="8">Gamma-glutamyl kinase</fullName>
        <shortName evidence="8">GK</shortName>
    </alternativeName>
</protein>
<dbReference type="InterPro" id="IPR005715">
    <property type="entry name" value="Glu_5kinase/COase_Synthase"/>
</dbReference>
<feature type="binding site" evidence="8">
    <location>
        <position position="13"/>
    </location>
    <ligand>
        <name>ATP</name>
        <dbReference type="ChEBI" id="CHEBI:30616"/>
    </ligand>
</feature>
<dbReference type="Gene3D" id="2.30.130.10">
    <property type="entry name" value="PUA domain"/>
    <property type="match status" value="1"/>
</dbReference>
<feature type="binding site" evidence="8">
    <location>
        <begin position="190"/>
        <end position="191"/>
    </location>
    <ligand>
        <name>ATP</name>
        <dbReference type="ChEBI" id="CHEBI:30616"/>
    </ligand>
</feature>
<feature type="binding site" evidence="8">
    <location>
        <position position="69"/>
    </location>
    <ligand>
        <name>substrate</name>
    </ligand>
</feature>
<accession>A0A098QYW2</accession>
<dbReference type="PIRSF" id="PIRSF000729">
    <property type="entry name" value="GK"/>
    <property type="match status" value="1"/>
</dbReference>
<keyword evidence="11" id="KW-1185">Reference proteome</keyword>
<organism evidence="10 11">
    <name type="scientific">Spirochaeta lutea</name>
    <dbReference type="NCBI Taxonomy" id="1480694"/>
    <lineage>
        <taxon>Bacteria</taxon>
        <taxon>Pseudomonadati</taxon>
        <taxon>Spirochaetota</taxon>
        <taxon>Spirochaetia</taxon>
        <taxon>Spirochaetales</taxon>
        <taxon>Spirochaetaceae</taxon>
        <taxon>Spirochaeta</taxon>
    </lineage>
</organism>
<dbReference type="Proteomes" id="UP000029692">
    <property type="component" value="Unassembled WGS sequence"/>
</dbReference>
<dbReference type="InterPro" id="IPR036974">
    <property type="entry name" value="PUA_sf"/>
</dbReference>
<comment type="function">
    <text evidence="8">Catalyzes the transfer of a phosphate group to glutamate to form L-glutamate 5-phosphate.</text>
</comment>
<keyword evidence="3 8" id="KW-0641">Proline biosynthesis</keyword>
<dbReference type="InterPro" id="IPR041739">
    <property type="entry name" value="G5K_ProB"/>
</dbReference>
<feature type="binding site" evidence="8">
    <location>
        <position position="156"/>
    </location>
    <ligand>
        <name>substrate</name>
    </ligand>
</feature>
<keyword evidence="5 8" id="KW-0547">Nucleotide-binding</keyword>
<feature type="binding site" evidence="8">
    <location>
        <begin position="232"/>
        <end position="238"/>
    </location>
    <ligand>
        <name>ATP</name>
        <dbReference type="ChEBI" id="CHEBI:30616"/>
    </ligand>
</feature>
<dbReference type="GO" id="GO:0005829">
    <property type="term" value="C:cytosol"/>
    <property type="evidence" value="ECO:0007669"/>
    <property type="project" value="TreeGrafter"/>
</dbReference>
<evidence type="ECO:0000313" key="10">
    <source>
        <dbReference type="EMBL" id="KGE72721.1"/>
    </source>
</evidence>
<comment type="subcellular location">
    <subcellularLocation>
        <location evidence="8">Cytoplasm</location>
    </subcellularLocation>
</comment>
<evidence type="ECO:0000313" key="11">
    <source>
        <dbReference type="Proteomes" id="UP000029692"/>
    </source>
</evidence>
<dbReference type="GO" id="GO:0005524">
    <property type="term" value="F:ATP binding"/>
    <property type="evidence" value="ECO:0007669"/>
    <property type="project" value="UniProtKB-KW"/>
</dbReference>
<dbReference type="EMBL" id="JNUP01000049">
    <property type="protein sequence ID" value="KGE72721.1"/>
    <property type="molecule type" value="Genomic_DNA"/>
</dbReference>
<dbReference type="eggNOG" id="COG0263">
    <property type="taxonomic scope" value="Bacteria"/>
</dbReference>
<name>A0A098QYW2_9SPIO</name>
<dbReference type="GO" id="GO:0055129">
    <property type="term" value="P:L-proline biosynthetic process"/>
    <property type="evidence" value="ECO:0007669"/>
    <property type="project" value="UniProtKB-UniRule"/>
</dbReference>
<feature type="binding site" evidence="8">
    <location>
        <position position="170"/>
    </location>
    <ligand>
        <name>substrate</name>
    </ligand>
</feature>
<dbReference type="Pfam" id="PF01472">
    <property type="entry name" value="PUA"/>
    <property type="match status" value="1"/>
</dbReference>
<dbReference type="PANTHER" id="PTHR43654">
    <property type="entry name" value="GLUTAMATE 5-KINASE"/>
    <property type="match status" value="1"/>
</dbReference>
<evidence type="ECO:0000256" key="7">
    <source>
        <dbReference type="ARBA" id="ARBA00022840"/>
    </source>
</evidence>
<keyword evidence="1 8" id="KW-0963">Cytoplasm</keyword>
<dbReference type="InterPro" id="IPR011529">
    <property type="entry name" value="Glu_5kinase"/>
</dbReference>
<dbReference type="InterPro" id="IPR015947">
    <property type="entry name" value="PUA-like_sf"/>
</dbReference>
<dbReference type="CDD" id="cd21157">
    <property type="entry name" value="PUA_G5K"/>
    <property type="match status" value="1"/>
</dbReference>
<dbReference type="InterPro" id="IPR001048">
    <property type="entry name" value="Asp/Glu/Uridylate_kinase"/>
</dbReference>
<sequence length="383" mass="41829">MRDLAYITRMVVKLGTNVLTSRAQWQEGLYPSQGRRIREGEIDLAYLYRVADQVSGLVAQGKQVLLVSSGAIGMGARELGLDRRVSSVQMRQACAAIGQPLLMDEYRRVFSIFGLTVAQILITRDTLNNRTSYNNLRSAVERLLQMRVIPIFNENDTVSTAEIGSAFGDNDQLSALVASKIDAELLILLSDIDALYDQDPRVNHQARPIRQVHSLSPEIYAAAGDNGSEFSTGGMKTKLKAVTIARDAGCSVILAHGRTPDILPRLVAGEDLGTLFDPAEPLKNRIRWLKNAIPSGSITVDQGALQAMRDKKSLLPRGVVSVQGVFEAGSVIQVNDIAHILCAFSSEELRLIQGKHSQEIPGILGPESKDLLARPEDTVFLDT</sequence>
<comment type="pathway">
    <text evidence="8">Amino-acid biosynthesis; L-proline biosynthesis; L-glutamate 5-semialdehyde from L-glutamate: step 1/2.</text>
</comment>
<dbReference type="Gene3D" id="3.40.1160.10">
    <property type="entry name" value="Acetylglutamate kinase-like"/>
    <property type="match status" value="1"/>
</dbReference>
<dbReference type="PANTHER" id="PTHR43654:SF3">
    <property type="entry name" value="GLUTAMATE 5-KINASE"/>
    <property type="match status" value="1"/>
</dbReference>
<gene>
    <name evidence="8" type="primary">proB</name>
    <name evidence="10" type="ORF">DC28_06705</name>
</gene>
<dbReference type="EC" id="2.7.2.11" evidence="8"/>
<dbReference type="InterPro" id="IPR036393">
    <property type="entry name" value="AceGlu_kinase-like_sf"/>
</dbReference>
<dbReference type="FunFam" id="3.40.1160.10:FF:000018">
    <property type="entry name" value="Glutamate 5-kinase"/>
    <property type="match status" value="1"/>
</dbReference>
<dbReference type="SUPFAM" id="SSF88697">
    <property type="entry name" value="PUA domain-like"/>
    <property type="match status" value="1"/>
</dbReference>
<dbReference type="InterPro" id="IPR001057">
    <property type="entry name" value="Glu/AcGlu_kinase"/>
</dbReference>
<feature type="domain" description="PUA" evidence="9">
    <location>
        <begin position="296"/>
        <end position="373"/>
    </location>
</feature>
<keyword evidence="6 8" id="KW-0418">Kinase</keyword>
<dbReference type="InterPro" id="IPR002478">
    <property type="entry name" value="PUA"/>
</dbReference>
<dbReference type="Pfam" id="PF00696">
    <property type="entry name" value="AA_kinase"/>
    <property type="match status" value="1"/>
</dbReference>
<evidence type="ECO:0000256" key="8">
    <source>
        <dbReference type="HAMAP-Rule" id="MF_00456"/>
    </source>
</evidence>
<evidence type="ECO:0000256" key="5">
    <source>
        <dbReference type="ARBA" id="ARBA00022741"/>
    </source>
</evidence>
<keyword evidence="2 8" id="KW-0028">Amino-acid biosynthesis</keyword>
<evidence type="ECO:0000256" key="4">
    <source>
        <dbReference type="ARBA" id="ARBA00022679"/>
    </source>
</evidence>
<evidence type="ECO:0000256" key="2">
    <source>
        <dbReference type="ARBA" id="ARBA00022605"/>
    </source>
</evidence>
<keyword evidence="4 8" id="KW-0808">Transferase</keyword>
<dbReference type="STRING" id="1480694.DC28_06705"/>
<dbReference type="SMART" id="SM00359">
    <property type="entry name" value="PUA"/>
    <property type="match status" value="1"/>
</dbReference>
<dbReference type="RefSeq" id="WP_037546995.1">
    <property type="nucleotide sequence ID" value="NZ_JNUP01000049.1"/>
</dbReference>
<keyword evidence="7 8" id="KW-0067">ATP-binding</keyword>
<reference evidence="10 11" key="1">
    <citation type="submission" date="2014-05" db="EMBL/GenBank/DDBJ databases">
        <title>De novo Genome Sequence of Spirocheata sp.</title>
        <authorList>
            <person name="Shivani Y."/>
            <person name="Subhash Y."/>
            <person name="Tushar L."/>
            <person name="Sasikala C."/>
            <person name="Ramana C.V."/>
        </authorList>
    </citation>
    <scope>NUCLEOTIDE SEQUENCE [LARGE SCALE GENOMIC DNA]</scope>
    <source>
        <strain evidence="10 11">JC230</strain>
    </source>
</reference>
<comment type="catalytic activity">
    <reaction evidence="8">
        <text>L-glutamate + ATP = L-glutamyl 5-phosphate + ADP</text>
        <dbReference type="Rhea" id="RHEA:14877"/>
        <dbReference type="ChEBI" id="CHEBI:29985"/>
        <dbReference type="ChEBI" id="CHEBI:30616"/>
        <dbReference type="ChEBI" id="CHEBI:58274"/>
        <dbReference type="ChEBI" id="CHEBI:456216"/>
        <dbReference type="EC" id="2.7.2.11"/>
    </reaction>
</comment>
<dbReference type="GO" id="GO:0003723">
    <property type="term" value="F:RNA binding"/>
    <property type="evidence" value="ECO:0007669"/>
    <property type="project" value="InterPro"/>
</dbReference>
<comment type="caution">
    <text evidence="10">The sequence shown here is derived from an EMBL/GenBank/DDBJ whole genome shotgun (WGS) entry which is preliminary data.</text>
</comment>
<dbReference type="UniPathway" id="UPA00098">
    <property type="reaction ID" value="UER00359"/>
</dbReference>
<dbReference type="PRINTS" id="PR00474">
    <property type="entry name" value="GLU5KINASE"/>
</dbReference>
<dbReference type="NCBIfam" id="TIGR01027">
    <property type="entry name" value="proB"/>
    <property type="match status" value="1"/>
</dbReference>
<evidence type="ECO:0000256" key="3">
    <source>
        <dbReference type="ARBA" id="ARBA00022650"/>
    </source>
</evidence>
<dbReference type="SUPFAM" id="SSF53633">
    <property type="entry name" value="Carbamate kinase-like"/>
    <property type="match status" value="1"/>
</dbReference>
<proteinExistence type="inferred from homology"/>
<dbReference type="PROSITE" id="PS50890">
    <property type="entry name" value="PUA"/>
    <property type="match status" value="1"/>
</dbReference>
<evidence type="ECO:0000256" key="1">
    <source>
        <dbReference type="ARBA" id="ARBA00022490"/>
    </source>
</evidence>